<sequence length="303" mass="33035">MRLAIVGRTKLLVDTARRLLTDGHTIGLVVTSGDMAASEPFAALAFACGAAFVETAKVNSQQIVETMRDAACELGISLNWRTLIKPATLACFARGVLNGHAGDLPRFRGNACPNWAILAGEPHVGLCVHQMTPELDAGPIYARTHYPLEADTYVTDVQNWIDATMPELFSSALASIARGEEPVPQNPDPSAALRCYPRRPDDSRIDWRTDADTIRRLIRASSRPFDGAFCFLDDRRVTIWRADVVEPTSRYLAAPGQPCEPVEGDPIVACGSGFLRLTDISLNGFSNIDSKAQVNRSARLRLT</sequence>
<dbReference type="PANTHER" id="PTHR11138">
    <property type="entry name" value="METHIONYL-TRNA FORMYLTRANSFERASE"/>
    <property type="match status" value="1"/>
</dbReference>
<dbReference type="CDD" id="cd08369">
    <property type="entry name" value="FMT_core"/>
    <property type="match status" value="1"/>
</dbReference>
<feature type="domain" description="Formyl transferase C-terminal" evidence="2">
    <location>
        <begin position="200"/>
        <end position="291"/>
    </location>
</feature>
<dbReference type="PANTHER" id="PTHR11138:SF5">
    <property type="entry name" value="METHIONYL-TRNA FORMYLTRANSFERASE, MITOCHONDRIAL"/>
    <property type="match status" value="1"/>
</dbReference>
<dbReference type="KEGG" id="cmet:K6K41_07030"/>
<dbReference type="Proteomes" id="UP000825701">
    <property type="component" value="Chromosome"/>
</dbReference>
<dbReference type="InterPro" id="IPR036477">
    <property type="entry name" value="Formyl_transf_N_sf"/>
</dbReference>
<dbReference type="RefSeq" id="WP_261404508.1">
    <property type="nucleotide sequence ID" value="NZ_CP081869.1"/>
</dbReference>
<feature type="domain" description="Formyl transferase N-terminal" evidence="1">
    <location>
        <begin position="29"/>
        <end position="172"/>
    </location>
</feature>
<dbReference type="InterPro" id="IPR005793">
    <property type="entry name" value="Formyl_trans_C"/>
</dbReference>
<evidence type="ECO:0000259" key="2">
    <source>
        <dbReference type="Pfam" id="PF02911"/>
    </source>
</evidence>
<dbReference type="InterPro" id="IPR011034">
    <property type="entry name" value="Formyl_transferase-like_C_sf"/>
</dbReference>
<evidence type="ECO:0008006" key="5">
    <source>
        <dbReference type="Google" id="ProtNLM"/>
    </source>
</evidence>
<dbReference type="InterPro" id="IPR002376">
    <property type="entry name" value="Formyl_transf_N"/>
</dbReference>
<dbReference type="Gene3D" id="3.40.50.12230">
    <property type="match status" value="1"/>
</dbReference>
<dbReference type="Pfam" id="PF00551">
    <property type="entry name" value="Formyl_trans_N"/>
    <property type="match status" value="1"/>
</dbReference>
<evidence type="ECO:0000259" key="1">
    <source>
        <dbReference type="Pfam" id="PF00551"/>
    </source>
</evidence>
<evidence type="ECO:0000313" key="4">
    <source>
        <dbReference type="Proteomes" id="UP000825701"/>
    </source>
</evidence>
<reference evidence="3" key="1">
    <citation type="submission" date="2021-08" db="EMBL/GenBank/DDBJ databases">
        <authorList>
            <person name="Zhang H."/>
            <person name="Xu M."/>
            <person name="Yu Z."/>
            <person name="Yang L."/>
            <person name="Cai Y."/>
        </authorList>
    </citation>
    <scope>NUCLEOTIDE SEQUENCE</scope>
    <source>
        <strain evidence="3">CHL1</strain>
    </source>
</reference>
<proteinExistence type="predicted"/>
<dbReference type="AlphaFoldDB" id="A0A9E6RHS5"/>
<name>A0A9E6RHS5_9HYPH</name>
<dbReference type="EMBL" id="CP081869">
    <property type="protein sequence ID" value="QZO01267.1"/>
    <property type="molecule type" value="Genomic_DNA"/>
</dbReference>
<keyword evidence="4" id="KW-1185">Reference proteome</keyword>
<dbReference type="GO" id="GO:0004479">
    <property type="term" value="F:methionyl-tRNA formyltransferase activity"/>
    <property type="evidence" value="ECO:0007669"/>
    <property type="project" value="TreeGrafter"/>
</dbReference>
<dbReference type="SUPFAM" id="SSF50486">
    <property type="entry name" value="FMT C-terminal domain-like"/>
    <property type="match status" value="1"/>
</dbReference>
<dbReference type="Pfam" id="PF02911">
    <property type="entry name" value="Formyl_trans_C"/>
    <property type="match status" value="1"/>
</dbReference>
<evidence type="ECO:0000313" key="3">
    <source>
        <dbReference type="EMBL" id="QZO01267.1"/>
    </source>
</evidence>
<dbReference type="SUPFAM" id="SSF53328">
    <property type="entry name" value="Formyltransferase"/>
    <property type="match status" value="1"/>
</dbReference>
<organism evidence="3 4">
    <name type="scientific">Chenggangzhangella methanolivorans</name>
    <dbReference type="NCBI Taxonomy" id="1437009"/>
    <lineage>
        <taxon>Bacteria</taxon>
        <taxon>Pseudomonadati</taxon>
        <taxon>Pseudomonadota</taxon>
        <taxon>Alphaproteobacteria</taxon>
        <taxon>Hyphomicrobiales</taxon>
        <taxon>Methylopilaceae</taxon>
        <taxon>Chenggangzhangella</taxon>
    </lineage>
</organism>
<dbReference type="GO" id="GO:0005829">
    <property type="term" value="C:cytosol"/>
    <property type="evidence" value="ECO:0007669"/>
    <property type="project" value="TreeGrafter"/>
</dbReference>
<gene>
    <name evidence="3" type="ORF">K6K41_07030</name>
</gene>
<protein>
    <recommendedName>
        <fullName evidence="5">Methionyl-tRNA formyltransferase</fullName>
    </recommendedName>
</protein>
<accession>A0A9E6RHS5</accession>